<gene>
    <name evidence="1" type="ORF">DYB35_010309</name>
    <name evidence="2" type="ORF">DYB37_012708</name>
</gene>
<organism evidence="1 4">
    <name type="scientific">Aphanomyces astaci</name>
    <name type="common">Crayfish plague agent</name>
    <dbReference type="NCBI Taxonomy" id="112090"/>
    <lineage>
        <taxon>Eukaryota</taxon>
        <taxon>Sar</taxon>
        <taxon>Stramenopiles</taxon>
        <taxon>Oomycota</taxon>
        <taxon>Saprolegniomycetes</taxon>
        <taxon>Saprolegniales</taxon>
        <taxon>Verrucalvaceae</taxon>
        <taxon>Aphanomyces</taxon>
    </lineage>
</organism>
<comment type="caution">
    <text evidence="1">The sequence shown here is derived from an EMBL/GenBank/DDBJ whole genome shotgun (WGS) entry which is preliminary data.</text>
</comment>
<reference evidence="3 4" key="1">
    <citation type="submission" date="2018-08" db="EMBL/GenBank/DDBJ databases">
        <title>Aphanomyces genome sequencing and annotation.</title>
        <authorList>
            <person name="Minardi D."/>
            <person name="Oidtmann B."/>
            <person name="Van Der Giezen M."/>
            <person name="Studholme D.J."/>
        </authorList>
    </citation>
    <scope>NUCLEOTIDE SEQUENCE [LARGE SCALE GENOMIC DNA]</scope>
    <source>
        <strain evidence="2 3">Da</strain>
        <strain evidence="1 4">Sv</strain>
    </source>
</reference>
<dbReference type="EMBL" id="QUTG01002997">
    <property type="protein sequence ID" value="RHY93727.1"/>
    <property type="molecule type" value="Genomic_DNA"/>
</dbReference>
<accession>A0A3R7AFA3</accession>
<name>A0A3R7AFA3_APHAT</name>
<dbReference type="EMBL" id="QUTH01001151">
    <property type="protein sequence ID" value="RHZ31544.1"/>
    <property type="molecule type" value="Genomic_DNA"/>
</dbReference>
<evidence type="ECO:0000313" key="2">
    <source>
        <dbReference type="EMBL" id="RHZ31544.1"/>
    </source>
</evidence>
<dbReference type="Proteomes" id="UP000285430">
    <property type="component" value="Unassembled WGS sequence"/>
</dbReference>
<sequence length="307" mass="34456">MGGIAWAVYFIDALGAPPRDEWNEYRGTVYQIMQQFNVPTGSRESVWNVLNDVEDCSWLGHEYCGDGAPRGGTNKLIVLRSCESQIVADCMEIGMGLTETTHMVNEYRSPTYKIHVGRSAVYSCYLRLNPVVTPLYRQKQGCADKDSDWAVARCGLAQQFATRLGIWKWDDSMGSLKPSYLDQDRLAALAVEQIVVWDETHKDARIGDFGANGRKQQIRFLRDAQGQLDDKGAIAEDKSYLNAKFTQQARFSFGCAVVVNEAGVREGRRCKAFTYSGKWIRTIDEIEGNNAPWVTGIRTQDHGTNSN</sequence>
<evidence type="ECO:0000313" key="4">
    <source>
        <dbReference type="Proteomes" id="UP000285712"/>
    </source>
</evidence>
<evidence type="ECO:0000313" key="3">
    <source>
        <dbReference type="Proteomes" id="UP000285430"/>
    </source>
</evidence>
<protein>
    <submittedName>
        <fullName evidence="1">Uncharacterized protein</fullName>
    </submittedName>
</protein>
<evidence type="ECO:0000313" key="1">
    <source>
        <dbReference type="EMBL" id="RHY93727.1"/>
    </source>
</evidence>
<dbReference type="AlphaFoldDB" id="A0A3R7AFA3"/>
<dbReference type="VEuPathDB" id="FungiDB:H257_01397"/>
<dbReference type="Proteomes" id="UP000285712">
    <property type="component" value="Unassembled WGS sequence"/>
</dbReference>
<proteinExistence type="predicted"/>